<gene>
    <name evidence="2" type="ORF">H9624_03015</name>
</gene>
<sequence length="213" mass="22265">MTDLTPLGGASLERLAVSAMDNNVYLLTARTGEQLLVDAADDAEAILAMLGDGPLRTVVTTHGHWDHHRALPAVVAATGARTAAGAPDAPDLAVPVDALLSHGDRLTVDAAGELVLDVIALRGHTPGSVALALTEPDDAPHPGRVHLVTGDSLFPGGVGRTTSPADFTNLLDDVEERLFAVYPDDTVVWPGHGLPTTLGAERPHLAEWRARGW</sequence>
<keyword evidence="3" id="KW-1185">Reference proteome</keyword>
<evidence type="ECO:0000259" key="1">
    <source>
        <dbReference type="SMART" id="SM00849"/>
    </source>
</evidence>
<dbReference type="SUPFAM" id="SSF56281">
    <property type="entry name" value="Metallo-hydrolase/oxidoreductase"/>
    <property type="match status" value="1"/>
</dbReference>
<accession>A0ABR8YZ05</accession>
<dbReference type="InterPro" id="IPR001279">
    <property type="entry name" value="Metallo-B-lactamas"/>
</dbReference>
<protein>
    <submittedName>
        <fullName evidence="2">MBL fold metallo-hydrolase</fullName>
    </submittedName>
</protein>
<feature type="domain" description="Metallo-beta-lactamase" evidence="1">
    <location>
        <begin position="21"/>
        <end position="192"/>
    </location>
</feature>
<evidence type="ECO:0000313" key="2">
    <source>
        <dbReference type="EMBL" id="MBD8061293.1"/>
    </source>
</evidence>
<proteinExistence type="predicted"/>
<comment type="caution">
    <text evidence="2">The sequence shown here is derived from an EMBL/GenBank/DDBJ whole genome shotgun (WGS) entry which is preliminary data.</text>
</comment>
<dbReference type="PANTHER" id="PTHR46233">
    <property type="entry name" value="HYDROXYACYLGLUTATHIONE HYDROLASE GLOC"/>
    <property type="match status" value="1"/>
</dbReference>
<organism evidence="2 3">
    <name type="scientific">Oceanitalea stevensii</name>
    <dbReference type="NCBI Taxonomy" id="2763072"/>
    <lineage>
        <taxon>Bacteria</taxon>
        <taxon>Bacillati</taxon>
        <taxon>Actinomycetota</taxon>
        <taxon>Actinomycetes</taxon>
        <taxon>Micrococcales</taxon>
        <taxon>Bogoriellaceae</taxon>
        <taxon>Georgenia</taxon>
    </lineage>
</organism>
<dbReference type="EMBL" id="JACSPO010000001">
    <property type="protein sequence ID" value="MBD8061293.1"/>
    <property type="molecule type" value="Genomic_DNA"/>
</dbReference>
<dbReference type="CDD" id="cd06262">
    <property type="entry name" value="metallo-hydrolase-like_MBL-fold"/>
    <property type="match status" value="1"/>
</dbReference>
<dbReference type="Proteomes" id="UP000661894">
    <property type="component" value="Unassembled WGS sequence"/>
</dbReference>
<dbReference type="InterPro" id="IPR051453">
    <property type="entry name" value="MBL_Glyoxalase_II"/>
</dbReference>
<dbReference type="PANTHER" id="PTHR46233:SF1">
    <property type="entry name" value="CONSERVED PROTEIN"/>
    <property type="match status" value="1"/>
</dbReference>
<dbReference type="Gene3D" id="3.60.15.10">
    <property type="entry name" value="Ribonuclease Z/Hydroxyacylglutathione hydrolase-like"/>
    <property type="match status" value="1"/>
</dbReference>
<dbReference type="Pfam" id="PF00753">
    <property type="entry name" value="Lactamase_B"/>
    <property type="match status" value="1"/>
</dbReference>
<name>A0ABR8YZ05_9MICO</name>
<dbReference type="SMART" id="SM00849">
    <property type="entry name" value="Lactamase_B"/>
    <property type="match status" value="1"/>
</dbReference>
<evidence type="ECO:0000313" key="3">
    <source>
        <dbReference type="Proteomes" id="UP000661894"/>
    </source>
</evidence>
<dbReference type="InterPro" id="IPR036866">
    <property type="entry name" value="RibonucZ/Hydroxyglut_hydro"/>
</dbReference>
<dbReference type="RefSeq" id="WP_251838417.1">
    <property type="nucleotide sequence ID" value="NZ_JACSPO010000001.1"/>
</dbReference>
<reference evidence="2 3" key="1">
    <citation type="submission" date="2020-08" db="EMBL/GenBank/DDBJ databases">
        <title>A Genomic Blueprint of the Chicken Gut Microbiome.</title>
        <authorList>
            <person name="Gilroy R."/>
            <person name="Ravi A."/>
            <person name="Getino M."/>
            <person name="Pursley I."/>
            <person name="Horton D.L."/>
            <person name="Alikhan N.-F."/>
            <person name="Baker D."/>
            <person name="Gharbi K."/>
            <person name="Hall N."/>
            <person name="Watson M."/>
            <person name="Adriaenssens E.M."/>
            <person name="Foster-Nyarko E."/>
            <person name="Jarju S."/>
            <person name="Secka A."/>
            <person name="Antonio M."/>
            <person name="Oren A."/>
            <person name="Chaudhuri R."/>
            <person name="La Ragione R.M."/>
            <person name="Hildebrand F."/>
            <person name="Pallen M.J."/>
        </authorList>
    </citation>
    <scope>NUCLEOTIDE SEQUENCE [LARGE SCALE GENOMIC DNA]</scope>
    <source>
        <strain evidence="2 3">Sa1BUA1</strain>
    </source>
</reference>